<feature type="region of interest" description="Disordered" evidence="3">
    <location>
        <begin position="1"/>
        <end position="70"/>
    </location>
</feature>
<feature type="compositionally biased region" description="Acidic residues" evidence="3">
    <location>
        <begin position="372"/>
        <end position="384"/>
    </location>
</feature>
<feature type="compositionally biased region" description="Low complexity" evidence="3">
    <location>
        <begin position="718"/>
        <end position="727"/>
    </location>
</feature>
<feature type="compositionally biased region" description="Acidic residues" evidence="3">
    <location>
        <begin position="56"/>
        <end position="70"/>
    </location>
</feature>
<feature type="compositionally biased region" description="Basic and acidic residues" evidence="3">
    <location>
        <begin position="105"/>
        <end position="115"/>
    </location>
</feature>
<dbReference type="PROSITE" id="PS50002">
    <property type="entry name" value="SH3"/>
    <property type="match status" value="1"/>
</dbReference>
<feature type="compositionally biased region" description="Polar residues" evidence="3">
    <location>
        <begin position="1440"/>
        <end position="1461"/>
    </location>
</feature>
<feature type="compositionally biased region" description="Acidic residues" evidence="3">
    <location>
        <begin position="331"/>
        <end position="354"/>
    </location>
</feature>
<comment type="caution">
    <text evidence="6">The sequence shown here is derived from an EMBL/GenBank/DDBJ whole genome shotgun (WGS) entry which is preliminary data.</text>
</comment>
<feature type="compositionally biased region" description="Polar residues" evidence="3">
    <location>
        <begin position="229"/>
        <end position="245"/>
    </location>
</feature>
<proteinExistence type="predicted"/>
<feature type="region of interest" description="Disordered" evidence="3">
    <location>
        <begin position="1339"/>
        <end position="1362"/>
    </location>
</feature>
<dbReference type="GO" id="GO:0008104">
    <property type="term" value="P:intracellular protein localization"/>
    <property type="evidence" value="ECO:0007669"/>
    <property type="project" value="TreeGrafter"/>
</dbReference>
<feature type="region of interest" description="Disordered" evidence="3">
    <location>
        <begin position="1542"/>
        <end position="1670"/>
    </location>
</feature>
<feature type="compositionally biased region" description="Polar residues" evidence="3">
    <location>
        <begin position="880"/>
        <end position="899"/>
    </location>
</feature>
<feature type="compositionally biased region" description="Low complexity" evidence="3">
    <location>
        <begin position="446"/>
        <end position="462"/>
    </location>
</feature>
<feature type="compositionally biased region" description="Acidic residues" evidence="3">
    <location>
        <begin position="116"/>
        <end position="134"/>
    </location>
</feature>
<feature type="region of interest" description="Disordered" evidence="3">
    <location>
        <begin position="105"/>
        <end position="146"/>
    </location>
</feature>
<dbReference type="Pfam" id="PF00018">
    <property type="entry name" value="SH3_1"/>
    <property type="match status" value="1"/>
</dbReference>
<keyword evidence="1 2" id="KW-0728">SH3 domain</keyword>
<dbReference type="InterPro" id="IPR001452">
    <property type="entry name" value="SH3_domain"/>
</dbReference>
<feature type="region of interest" description="Disordered" evidence="3">
    <location>
        <begin position="484"/>
        <end position="655"/>
    </location>
</feature>
<feature type="domain" description="Ras-associating" evidence="5">
    <location>
        <begin position="964"/>
        <end position="1054"/>
    </location>
</feature>
<feature type="compositionally biased region" description="Low complexity" evidence="3">
    <location>
        <begin position="1580"/>
        <end position="1592"/>
    </location>
</feature>
<dbReference type="Proteomes" id="UP000777482">
    <property type="component" value="Unassembled WGS sequence"/>
</dbReference>
<feature type="region of interest" description="Disordered" evidence="3">
    <location>
        <begin position="1106"/>
        <end position="1137"/>
    </location>
</feature>
<feature type="compositionally biased region" description="Polar residues" evidence="3">
    <location>
        <begin position="812"/>
        <end position="834"/>
    </location>
</feature>
<dbReference type="GO" id="GO:0051286">
    <property type="term" value="C:cell tip"/>
    <property type="evidence" value="ECO:0007669"/>
    <property type="project" value="TreeGrafter"/>
</dbReference>
<evidence type="ECO:0008006" key="8">
    <source>
        <dbReference type="Google" id="ProtNLM"/>
    </source>
</evidence>
<dbReference type="PANTHER" id="PTHR47775:SF1">
    <property type="entry name" value="BUD SITE SELECTION PROTEIN 14"/>
    <property type="match status" value="1"/>
</dbReference>
<evidence type="ECO:0000256" key="2">
    <source>
        <dbReference type="PROSITE-ProRule" id="PRU00192"/>
    </source>
</evidence>
<dbReference type="InterPro" id="IPR029071">
    <property type="entry name" value="Ubiquitin-like_domsf"/>
</dbReference>
<feature type="compositionally biased region" description="Basic and acidic residues" evidence="3">
    <location>
        <begin position="355"/>
        <end position="371"/>
    </location>
</feature>
<feature type="compositionally biased region" description="Low complexity" evidence="3">
    <location>
        <begin position="606"/>
        <end position="622"/>
    </location>
</feature>
<evidence type="ECO:0000256" key="1">
    <source>
        <dbReference type="ARBA" id="ARBA00022443"/>
    </source>
</evidence>
<feature type="domain" description="SH3" evidence="4">
    <location>
        <begin position="152"/>
        <end position="213"/>
    </location>
</feature>
<feature type="compositionally biased region" description="Low complexity" evidence="3">
    <location>
        <begin position="500"/>
        <end position="518"/>
    </location>
</feature>
<dbReference type="SUPFAM" id="SSF50044">
    <property type="entry name" value="SH3-domain"/>
    <property type="match status" value="1"/>
</dbReference>
<reference evidence="6 7" key="1">
    <citation type="submission" date="2020-11" db="EMBL/GenBank/DDBJ databases">
        <title>Kefir isolates.</title>
        <authorList>
            <person name="Marcisauskas S."/>
            <person name="Kim Y."/>
            <person name="Blasche S."/>
        </authorList>
    </citation>
    <scope>NUCLEOTIDE SEQUENCE [LARGE SCALE GENOMIC DNA]</scope>
    <source>
        <strain evidence="6 7">KR</strain>
    </source>
</reference>
<keyword evidence="7" id="KW-1185">Reference proteome</keyword>
<accession>A0A9P6W912</accession>
<feature type="compositionally biased region" description="Polar residues" evidence="3">
    <location>
        <begin position="21"/>
        <end position="30"/>
    </location>
</feature>
<dbReference type="InterPro" id="IPR000159">
    <property type="entry name" value="RA_dom"/>
</dbReference>
<dbReference type="InterPro" id="IPR053039">
    <property type="entry name" value="Polarity_Bud-Selection_Reg"/>
</dbReference>
<feature type="compositionally biased region" description="Basic and acidic residues" evidence="3">
    <location>
        <begin position="633"/>
        <end position="642"/>
    </location>
</feature>
<evidence type="ECO:0000256" key="3">
    <source>
        <dbReference type="SAM" id="MobiDB-lite"/>
    </source>
</evidence>
<dbReference type="Gene3D" id="2.30.30.40">
    <property type="entry name" value="SH3 Domains"/>
    <property type="match status" value="1"/>
</dbReference>
<feature type="compositionally biased region" description="Low complexity" evidence="3">
    <location>
        <begin position="675"/>
        <end position="696"/>
    </location>
</feature>
<organism evidence="6 7">
    <name type="scientific">Rhodotorula mucilaginosa</name>
    <name type="common">Yeast</name>
    <name type="synonym">Rhodotorula rubra</name>
    <dbReference type="NCBI Taxonomy" id="5537"/>
    <lineage>
        <taxon>Eukaryota</taxon>
        <taxon>Fungi</taxon>
        <taxon>Dikarya</taxon>
        <taxon>Basidiomycota</taxon>
        <taxon>Pucciniomycotina</taxon>
        <taxon>Microbotryomycetes</taxon>
        <taxon>Sporidiobolales</taxon>
        <taxon>Sporidiobolaceae</taxon>
        <taxon>Rhodotorula</taxon>
    </lineage>
</organism>
<feature type="region of interest" description="Disordered" evidence="3">
    <location>
        <begin position="1440"/>
        <end position="1530"/>
    </location>
</feature>
<feature type="region of interest" description="Disordered" evidence="3">
    <location>
        <begin position="229"/>
        <end position="311"/>
    </location>
</feature>
<feature type="compositionally biased region" description="Basic and acidic residues" evidence="3">
    <location>
        <begin position="44"/>
        <end position="55"/>
    </location>
</feature>
<feature type="compositionally biased region" description="Low complexity" evidence="3">
    <location>
        <begin position="1629"/>
        <end position="1641"/>
    </location>
</feature>
<feature type="compositionally biased region" description="Acidic residues" evidence="3">
    <location>
        <begin position="417"/>
        <end position="433"/>
    </location>
</feature>
<evidence type="ECO:0000259" key="5">
    <source>
        <dbReference type="PROSITE" id="PS50200"/>
    </source>
</evidence>
<dbReference type="Pfam" id="PF00788">
    <property type="entry name" value="RA"/>
    <property type="match status" value="1"/>
</dbReference>
<feature type="region of interest" description="Disordered" evidence="3">
    <location>
        <begin position="323"/>
        <end position="440"/>
    </location>
</feature>
<evidence type="ECO:0000313" key="6">
    <source>
        <dbReference type="EMBL" id="KAG0667679.1"/>
    </source>
</evidence>
<dbReference type="Gene3D" id="3.10.20.90">
    <property type="entry name" value="Phosphatidylinositol 3-kinase Catalytic Subunit, Chain A, domain 1"/>
    <property type="match status" value="1"/>
</dbReference>
<dbReference type="SMART" id="SM00314">
    <property type="entry name" value="RA"/>
    <property type="match status" value="1"/>
</dbReference>
<dbReference type="FunFam" id="2.30.30.40:FF:000035">
    <property type="entry name" value="SH3 domain containing protein"/>
    <property type="match status" value="1"/>
</dbReference>
<dbReference type="InterPro" id="IPR036028">
    <property type="entry name" value="SH3-like_dom_sf"/>
</dbReference>
<dbReference type="GO" id="GO:0030950">
    <property type="term" value="P:establishment or maintenance of actin cytoskeleton polarity"/>
    <property type="evidence" value="ECO:0007669"/>
    <property type="project" value="TreeGrafter"/>
</dbReference>
<feature type="compositionally biased region" description="Low complexity" evidence="3">
    <location>
        <begin position="135"/>
        <end position="146"/>
    </location>
</feature>
<dbReference type="PROSITE" id="PS50200">
    <property type="entry name" value="RA"/>
    <property type="match status" value="1"/>
</dbReference>
<evidence type="ECO:0000313" key="7">
    <source>
        <dbReference type="Proteomes" id="UP000777482"/>
    </source>
</evidence>
<feature type="compositionally biased region" description="Low complexity" evidence="3">
    <location>
        <begin position="1493"/>
        <end position="1504"/>
    </location>
</feature>
<sequence length="1756" mass="188176">MQEPRSYGGAQGHGYGEVRQPTRSLRNPSNLGPLHSGTPSLQGFREDYHGHGDEHDALDDEMDAEGSDDEVAQALQGQGQHMYHYAASNGLGHEHRDEIMMHHHHDGDREMRHPEGDEEMDEEEDEEEEEEDAAGEFSDSLSSSPSIPDDDIDFNLVYALHTFLATVDGQASVVKGDKLLLLDDSNSYWWLVRVLKTQAIGYIPAENIETPWERLARLNKHRNVDLTTATQHDVLTGPSSSSAQTRFAGRIPPSEQPHPHESRHPYSKGIPASPSHKDHPRNISPPPQHDEYGSPDDSTMTGAPRPPSRKAKTVLFTAPTYYAHSATGLTSEEEEEEDGEELEDGYMDEEENAAEGDREYADHDEEGRPEFRDDDFDAAEEEGDVQGQQRRHGRRDEVESGFSEEEEQHATGREPFPDEDDADVEDAEQEDDSATLVLSSGNNDVAAAAAASSSPPRDIPAALMPGGGLARPVGALADATMDALESNADARRPLSPANRSLSSSAPQSSSSSAAPKAAGLGIGFPTGPDAFTGTEASTDPSRSLTTTTGPLSSSLASSTRSRQFDEHEILDPQAPTKKLSATPVIARDEESAAAAAANGPYRGPVASGQAGQLATGAAAPAADRPKRTVRGVEIVDPRDPRYNRMLQPTKQAGEDLIYERVVADAQRQQQLYEDQQLQMQQQRQRQQAQMAQQQAAVPEGGNFETPDLHDEDLGDALGDSTNSRRSSNGGGDGADPGSEKKRKSSGGILGLFRKKDKKKKGSSGKDDAAPTAGGPSEGRTSEESLRSSTSSGGAALRRSSSGSPSGFRSSTDRSATASHPSRSAGSHSTAESMFSTDAALRQQEIEAKQALYQQYGVSRAPGDVTNTMTPRGMPGGLVMSQGSYRDASPSSQQAQRLSASGSTNSNRNSLSLLSHPASMLGSSAGLGNSALNSPSTLAPPQRTRPGSLLGSPNVSGVEVPLLSVMRVFAGENVDSDATFKTVLLNQSTSSSELVKQAMQRFRLTSSNLRPDDFYLTVKELGGDERPLHESERPLEIFEELSERTSNDGLALPPNVRRSSIGSINSISSNLTLNPAITRSGVGDWSDDSAVKFYLHRRAGAQASFDLERTGGSEVQAGELGGPRSDEDAGHTANSSLGTSITAGPSYRFAVRLILHPSDLPDNVAFDPHSEAVIPKALLVERQHRSGSEPLESVSEPRQRILFFPRNANVSEVVETALDRFGISDGVVDGGDEVEDRLSRRRSAMRVKYSLAVEKDGKESFLPSSGKLLDAYSTPPAFKAYDRSSREFRRQSADAGLILGAASDIQPSDPVFVIRRSPNRSSLTRGVLPQTVDELDQLQQRQRASLETVSPRPAEPSGPQPTPRELIAAQRAASQANQRALLVASREEDVTDHSQTTLRADEPSADEFRYSLMGEDSTESDLRPEALVGLGVRPTDTLTRGVSTATTTDAESFRTAQTSLSPMPTPLAAPGSNGMDEDERALAELRSADVGITPPSSSNRSARSPSRLDEPFSAAGTEPRARSPDGLDQSLQDRLDRVLARVREDKARRAASPTAGQRPRSYIDSSGEGTGSGRFSPVNVAARSASAMGGRRSPVGDKKMSDSPSIEQIMSDPHRHAGAGAGSGQHRQKSSLASISSANSNSTATDQLSTPVTPSHAHSHGYTPASSATSNHRAPVVVYPADYGFDVLAAVVAAEAPPSSRLRADAEPSATERLLGSSRDILADVHPDVRQAYEEPSRTLHDLETRLDRLLLRAVHV</sequence>
<dbReference type="OrthoDB" id="196165at2759"/>
<feature type="region of interest" description="Disordered" evidence="3">
    <location>
        <begin position="860"/>
        <end position="953"/>
    </location>
</feature>
<feature type="region of interest" description="Disordered" evidence="3">
    <location>
        <begin position="675"/>
        <end position="834"/>
    </location>
</feature>
<dbReference type="PANTHER" id="PTHR47775">
    <property type="entry name" value="BUD SITE SELECTION PROTEIN 14"/>
    <property type="match status" value="1"/>
</dbReference>
<dbReference type="CDD" id="cd17043">
    <property type="entry name" value="RA"/>
    <property type="match status" value="1"/>
</dbReference>
<gene>
    <name evidence="6" type="ORF">C6P46_000216</name>
</gene>
<dbReference type="SUPFAM" id="SSF54236">
    <property type="entry name" value="Ubiquitin-like"/>
    <property type="match status" value="1"/>
</dbReference>
<dbReference type="GO" id="GO:0007165">
    <property type="term" value="P:signal transduction"/>
    <property type="evidence" value="ECO:0007669"/>
    <property type="project" value="InterPro"/>
</dbReference>
<feature type="region of interest" description="Disordered" evidence="3">
    <location>
        <begin position="446"/>
        <end position="465"/>
    </location>
</feature>
<feature type="compositionally biased region" description="Low complexity" evidence="3">
    <location>
        <begin position="541"/>
        <end position="561"/>
    </location>
</feature>
<dbReference type="GO" id="GO:0015630">
    <property type="term" value="C:microtubule cytoskeleton"/>
    <property type="evidence" value="ECO:0007669"/>
    <property type="project" value="TreeGrafter"/>
</dbReference>
<feature type="compositionally biased region" description="Basic residues" evidence="3">
    <location>
        <begin position="752"/>
        <end position="762"/>
    </location>
</feature>
<dbReference type="EMBL" id="PUHQ01000001">
    <property type="protein sequence ID" value="KAG0667679.1"/>
    <property type="molecule type" value="Genomic_DNA"/>
</dbReference>
<evidence type="ECO:0000259" key="4">
    <source>
        <dbReference type="PROSITE" id="PS50002"/>
    </source>
</evidence>
<name>A0A9P6W912_RHOMI</name>
<feature type="compositionally biased region" description="Polar residues" evidence="3">
    <location>
        <begin position="1642"/>
        <end position="1652"/>
    </location>
</feature>
<feature type="compositionally biased region" description="Polar residues" evidence="3">
    <location>
        <begin position="925"/>
        <end position="938"/>
    </location>
</feature>
<feature type="compositionally biased region" description="Basic and acidic residues" evidence="3">
    <location>
        <begin position="1518"/>
        <end position="1530"/>
    </location>
</feature>
<dbReference type="SMART" id="SM00326">
    <property type="entry name" value="SH3"/>
    <property type="match status" value="1"/>
</dbReference>
<protein>
    <recommendedName>
        <fullName evidence="8">SH3 domain-containing protein</fullName>
    </recommendedName>
</protein>
<feature type="compositionally biased region" description="Low complexity" evidence="3">
    <location>
        <begin position="900"/>
        <end position="914"/>
    </location>
</feature>
<feature type="compositionally biased region" description="Pro residues" evidence="3">
    <location>
        <begin position="1352"/>
        <end position="1361"/>
    </location>
</feature>
<feature type="compositionally biased region" description="Low complexity" evidence="3">
    <location>
        <begin position="786"/>
        <end position="809"/>
    </location>
</feature>